<proteinExistence type="predicted"/>
<sequence length="52" mass="5577">MDEATPTPELATAGQDATPTSEYRRTLIYSGILGLVLAAIGLTMVGVRRRGW</sequence>
<evidence type="ECO:0000313" key="3">
    <source>
        <dbReference type="Proteomes" id="UP000502508"/>
    </source>
</evidence>
<reference evidence="2 3" key="2">
    <citation type="submission" date="2020-03" db="EMBL/GenBank/DDBJ databases">
        <authorList>
            <person name="Ichikawa N."/>
            <person name="Kimura A."/>
            <person name="Kitahashi Y."/>
            <person name="Uohara A."/>
        </authorList>
    </citation>
    <scope>NUCLEOTIDE SEQUENCE [LARGE SCALE GENOMIC DNA]</scope>
    <source>
        <strain evidence="2 3">NBRC 107702</strain>
    </source>
</reference>
<keyword evidence="1" id="KW-0812">Transmembrane</keyword>
<evidence type="ECO:0000313" key="2">
    <source>
        <dbReference type="EMBL" id="BCB80549.1"/>
    </source>
</evidence>
<dbReference type="RefSeq" id="WP_173040668.1">
    <property type="nucleotide sequence ID" value="NZ_AP022870.1"/>
</dbReference>
<keyword evidence="3" id="KW-1185">Reference proteome</keyword>
<dbReference type="EMBL" id="AP022870">
    <property type="protein sequence ID" value="BCB80549.1"/>
    <property type="molecule type" value="Genomic_DNA"/>
</dbReference>
<dbReference type="AlphaFoldDB" id="A0A6F8Y3E1"/>
<organism evidence="2 3">
    <name type="scientific">Phytohabitans flavus</name>
    <dbReference type="NCBI Taxonomy" id="1076124"/>
    <lineage>
        <taxon>Bacteria</taxon>
        <taxon>Bacillati</taxon>
        <taxon>Actinomycetota</taxon>
        <taxon>Actinomycetes</taxon>
        <taxon>Micromonosporales</taxon>
        <taxon>Micromonosporaceae</taxon>
    </lineage>
</organism>
<feature type="transmembrane region" description="Helical" evidence="1">
    <location>
        <begin position="27"/>
        <end position="47"/>
    </location>
</feature>
<keyword evidence="1" id="KW-1133">Transmembrane helix</keyword>
<keyword evidence="1" id="KW-0472">Membrane</keyword>
<evidence type="ECO:0000256" key="1">
    <source>
        <dbReference type="SAM" id="Phobius"/>
    </source>
</evidence>
<protein>
    <submittedName>
        <fullName evidence="2">Uncharacterized protein</fullName>
    </submittedName>
</protein>
<name>A0A6F8Y3E1_9ACTN</name>
<accession>A0A6F8Y3E1</accession>
<dbReference type="KEGG" id="pfla:Pflav_069590"/>
<dbReference type="Proteomes" id="UP000502508">
    <property type="component" value="Chromosome"/>
</dbReference>
<reference evidence="2 3" key="1">
    <citation type="submission" date="2020-03" db="EMBL/GenBank/DDBJ databases">
        <title>Whole genome shotgun sequence of Phytohabitans flavus NBRC 107702.</title>
        <authorList>
            <person name="Komaki H."/>
            <person name="Tamura T."/>
        </authorList>
    </citation>
    <scope>NUCLEOTIDE SEQUENCE [LARGE SCALE GENOMIC DNA]</scope>
    <source>
        <strain evidence="2 3">NBRC 107702</strain>
    </source>
</reference>
<gene>
    <name evidence="2" type="ORF">Pflav_069590</name>
</gene>